<evidence type="ECO:0000256" key="1">
    <source>
        <dbReference type="ARBA" id="ARBA00011073"/>
    </source>
</evidence>
<evidence type="ECO:0000313" key="5">
    <source>
        <dbReference type="EMBL" id="PPS14801.1"/>
    </source>
</evidence>
<dbReference type="GO" id="GO:0006508">
    <property type="term" value="P:proteolysis"/>
    <property type="evidence" value="ECO:0007669"/>
    <property type="project" value="InterPro"/>
</dbReference>
<dbReference type="GO" id="GO:0004252">
    <property type="term" value="F:serine-type endopeptidase activity"/>
    <property type="evidence" value="ECO:0007669"/>
    <property type="project" value="InterPro"/>
</dbReference>
<dbReference type="InterPro" id="IPR045051">
    <property type="entry name" value="SBT"/>
</dbReference>
<dbReference type="Pfam" id="PF17766">
    <property type="entry name" value="fn3_6"/>
    <property type="match status" value="1"/>
</dbReference>
<sequence length="283" mass="30221">MILANGASNGEGLVDNAYLLPTCSLGSDEGDAMKSYVSSSPNPTATIDVKGTVIGIKPALVVASFSARGPNGLNLEILKPDLIAPGVNILADWTDVFGPTDLDSNQRKTEFNILSRTSMACSRVSGATTLLKSAHPNWSPTANRSTIMTTAIQVVTRSPAVCPMKKPLPENLNYPSIVALFSTTLSGRTSKTFMRTVTNVGQANVVYITKIGALKGVTVTVNPMKLVFTPMVKKTSFFVTITVDSKHLVLDDAEVVFRSLTRTDGNNKHVVRSPILVTQLDPL</sequence>
<feature type="domain" description="Peptidase S8/S53" evidence="3">
    <location>
        <begin position="52"/>
        <end position="156"/>
    </location>
</feature>
<evidence type="ECO:0008006" key="7">
    <source>
        <dbReference type="Google" id="ProtNLM"/>
    </source>
</evidence>
<gene>
    <name evidence="5" type="ORF">GOBAR_AA05788</name>
</gene>
<dbReference type="InterPro" id="IPR000209">
    <property type="entry name" value="Peptidase_S8/S53_dom"/>
</dbReference>
<dbReference type="Gene3D" id="2.60.40.2310">
    <property type="match status" value="1"/>
</dbReference>
<dbReference type="EMBL" id="KZ663224">
    <property type="protein sequence ID" value="PPS14801.1"/>
    <property type="molecule type" value="Genomic_DNA"/>
</dbReference>
<evidence type="ECO:0000313" key="6">
    <source>
        <dbReference type="Proteomes" id="UP000239757"/>
    </source>
</evidence>
<evidence type="ECO:0000259" key="4">
    <source>
        <dbReference type="Pfam" id="PF17766"/>
    </source>
</evidence>
<dbReference type="CDD" id="cd02120">
    <property type="entry name" value="PA_subtilisin_like"/>
    <property type="match status" value="1"/>
</dbReference>
<dbReference type="SUPFAM" id="SSF52743">
    <property type="entry name" value="Subtilisin-like"/>
    <property type="match status" value="1"/>
</dbReference>
<dbReference type="Gene3D" id="3.40.50.200">
    <property type="entry name" value="Peptidase S8/S53 domain"/>
    <property type="match status" value="1"/>
</dbReference>
<dbReference type="InterPro" id="IPR036852">
    <property type="entry name" value="Peptidase_S8/S53_dom_sf"/>
</dbReference>
<dbReference type="PANTHER" id="PTHR10795">
    <property type="entry name" value="PROPROTEIN CONVERTASE SUBTILISIN/KEXIN"/>
    <property type="match status" value="1"/>
</dbReference>
<dbReference type="InterPro" id="IPR041469">
    <property type="entry name" value="Subtilisin-like_FN3"/>
</dbReference>
<name>A0A2P5YGV9_GOSBA</name>
<accession>A0A2P5YGV9</accession>
<evidence type="ECO:0000256" key="2">
    <source>
        <dbReference type="ARBA" id="ARBA00022729"/>
    </source>
</evidence>
<dbReference type="Proteomes" id="UP000239757">
    <property type="component" value="Unassembled WGS sequence"/>
</dbReference>
<dbReference type="Pfam" id="PF00082">
    <property type="entry name" value="Peptidase_S8"/>
    <property type="match status" value="1"/>
</dbReference>
<organism evidence="5 6">
    <name type="scientific">Gossypium barbadense</name>
    <name type="common">Sea Island cotton</name>
    <name type="synonym">Hibiscus barbadensis</name>
    <dbReference type="NCBI Taxonomy" id="3634"/>
    <lineage>
        <taxon>Eukaryota</taxon>
        <taxon>Viridiplantae</taxon>
        <taxon>Streptophyta</taxon>
        <taxon>Embryophyta</taxon>
        <taxon>Tracheophyta</taxon>
        <taxon>Spermatophyta</taxon>
        <taxon>Magnoliopsida</taxon>
        <taxon>eudicotyledons</taxon>
        <taxon>Gunneridae</taxon>
        <taxon>Pentapetalae</taxon>
        <taxon>rosids</taxon>
        <taxon>malvids</taxon>
        <taxon>Malvales</taxon>
        <taxon>Malvaceae</taxon>
        <taxon>Malvoideae</taxon>
        <taxon>Gossypium</taxon>
    </lineage>
</organism>
<protein>
    <recommendedName>
        <fullName evidence="7">Subtilisin-like protease fibronectin type-III domain-containing protein</fullName>
    </recommendedName>
</protein>
<comment type="similarity">
    <text evidence="1">Belongs to the peptidase S8 family.</text>
</comment>
<proteinExistence type="inferred from homology"/>
<feature type="domain" description="Subtilisin-like protease fibronectin type-III" evidence="4">
    <location>
        <begin position="171"/>
        <end position="277"/>
    </location>
</feature>
<keyword evidence="2" id="KW-0732">Signal</keyword>
<evidence type="ECO:0000259" key="3">
    <source>
        <dbReference type="Pfam" id="PF00082"/>
    </source>
</evidence>
<dbReference type="OrthoDB" id="206201at2759"/>
<dbReference type="AlphaFoldDB" id="A0A2P5YGV9"/>
<dbReference type="Gene3D" id="3.50.30.30">
    <property type="match status" value="1"/>
</dbReference>
<reference evidence="5 6" key="1">
    <citation type="submission" date="2015-01" db="EMBL/GenBank/DDBJ databases">
        <title>Genome of allotetraploid Gossypium barbadense reveals genomic plasticity and fiber elongation in cotton evolution.</title>
        <authorList>
            <person name="Chen X."/>
            <person name="Liu X."/>
            <person name="Zhao B."/>
            <person name="Zheng H."/>
            <person name="Hu Y."/>
            <person name="Lu G."/>
            <person name="Yang C."/>
            <person name="Chen J."/>
            <person name="Shan C."/>
            <person name="Zhang L."/>
            <person name="Zhou Y."/>
            <person name="Wang L."/>
            <person name="Guo W."/>
            <person name="Bai Y."/>
            <person name="Ruan J."/>
            <person name="Shangguan X."/>
            <person name="Mao Y."/>
            <person name="Jiang J."/>
            <person name="Zhu Y."/>
            <person name="Lei J."/>
            <person name="Kang H."/>
            <person name="Chen S."/>
            <person name="He X."/>
            <person name="Wang R."/>
            <person name="Wang Y."/>
            <person name="Chen J."/>
            <person name="Wang L."/>
            <person name="Yu S."/>
            <person name="Wang B."/>
            <person name="Wei J."/>
            <person name="Song S."/>
            <person name="Lu X."/>
            <person name="Gao Z."/>
            <person name="Gu W."/>
            <person name="Deng X."/>
            <person name="Ma D."/>
            <person name="Wang S."/>
            <person name="Liang W."/>
            <person name="Fang L."/>
            <person name="Cai C."/>
            <person name="Zhu X."/>
            <person name="Zhou B."/>
            <person name="Zhang Y."/>
            <person name="Chen Z."/>
            <person name="Xu S."/>
            <person name="Zhu R."/>
            <person name="Wang S."/>
            <person name="Zhang T."/>
            <person name="Zhao G."/>
        </authorList>
    </citation>
    <scope>NUCLEOTIDE SEQUENCE [LARGE SCALE GENOMIC DNA]</scope>
    <source>
        <strain evidence="6">cv. Xinhai21</strain>
        <tissue evidence="5">Leaf</tissue>
    </source>
</reference>